<sequence>MTLADDSDTDAAPLRVEVLRGNPTDEELGALLAVVSTAYAEEAADALADDDRRPSAWSLSQRGLRRPFARERGWNNFPD</sequence>
<dbReference type="GO" id="GO:0004658">
    <property type="term" value="F:propionyl-CoA carboxylase activity"/>
    <property type="evidence" value="ECO:0007669"/>
    <property type="project" value="InterPro"/>
</dbReference>
<evidence type="ECO:0000313" key="2">
    <source>
        <dbReference type="Proteomes" id="UP000031030"/>
    </source>
</evidence>
<proteinExistence type="predicted"/>
<dbReference type="AlphaFoldDB" id="A0A0B2A7J5"/>
<protein>
    <recommendedName>
        <fullName evidence="3">Acyl-CoA carboxylase subunit epsilon</fullName>
    </recommendedName>
</protein>
<evidence type="ECO:0000313" key="1">
    <source>
        <dbReference type="EMBL" id="KHK99479.1"/>
    </source>
</evidence>
<gene>
    <name evidence="1" type="ORF">LK09_02225</name>
</gene>
<keyword evidence="2" id="KW-1185">Reference proteome</keyword>
<dbReference type="GO" id="GO:0003989">
    <property type="term" value="F:acetyl-CoA carboxylase activity"/>
    <property type="evidence" value="ECO:0007669"/>
    <property type="project" value="InterPro"/>
</dbReference>
<dbReference type="RefSeq" id="WP_039395279.1">
    <property type="nucleotide sequence ID" value="NZ_JTDK01000002.1"/>
</dbReference>
<dbReference type="Proteomes" id="UP000031030">
    <property type="component" value="Unassembled WGS sequence"/>
</dbReference>
<comment type="caution">
    <text evidence="1">The sequence shown here is derived from an EMBL/GenBank/DDBJ whole genome shotgun (WGS) entry which is preliminary data.</text>
</comment>
<dbReference type="Pfam" id="PF13822">
    <property type="entry name" value="ACC_epsilon"/>
    <property type="match status" value="1"/>
</dbReference>
<dbReference type="STRING" id="1348253.LK09_02225"/>
<organism evidence="1 2">
    <name type="scientific">Microbacterium mangrovi</name>
    <dbReference type="NCBI Taxonomy" id="1348253"/>
    <lineage>
        <taxon>Bacteria</taxon>
        <taxon>Bacillati</taxon>
        <taxon>Actinomycetota</taxon>
        <taxon>Actinomycetes</taxon>
        <taxon>Micrococcales</taxon>
        <taxon>Microbacteriaceae</taxon>
        <taxon>Microbacterium</taxon>
    </lineage>
</organism>
<dbReference type="InterPro" id="IPR032716">
    <property type="entry name" value="ACC_epsilon"/>
</dbReference>
<accession>A0A0B2A7J5</accession>
<name>A0A0B2A7J5_9MICO</name>
<dbReference type="EMBL" id="JTDK01000002">
    <property type="protein sequence ID" value="KHK99479.1"/>
    <property type="molecule type" value="Genomic_DNA"/>
</dbReference>
<dbReference type="OrthoDB" id="5120802at2"/>
<evidence type="ECO:0008006" key="3">
    <source>
        <dbReference type="Google" id="ProtNLM"/>
    </source>
</evidence>
<reference evidence="1 2" key="1">
    <citation type="submission" date="2014-11" db="EMBL/GenBank/DDBJ databases">
        <title>Genome sequence of Microbacterium mangrovi MUSC 115(T).</title>
        <authorList>
            <person name="Lee L.-H."/>
        </authorList>
    </citation>
    <scope>NUCLEOTIDE SEQUENCE [LARGE SCALE GENOMIC DNA]</scope>
    <source>
        <strain evidence="1 2">MUSC 115</strain>
    </source>
</reference>